<name>A0A1N7AJY5_9SPHI</name>
<evidence type="ECO:0000313" key="4">
    <source>
        <dbReference type="Proteomes" id="UP000548326"/>
    </source>
</evidence>
<reference evidence="3 4" key="1">
    <citation type="submission" date="2020-08" db="EMBL/GenBank/DDBJ databases">
        <title>Genomic Encyclopedia of Type Strains, Phase IV (KMG-V): Genome sequencing to study the core and pangenomes of soil and plant-associated prokaryotes.</title>
        <authorList>
            <person name="Whitman W."/>
        </authorList>
    </citation>
    <scope>NUCLEOTIDE SEQUENCE [LARGE SCALE GENOMIC DNA]</scope>
    <source>
        <strain evidence="1 3">ANJLi2</strain>
        <strain evidence="2 4">MP601</strain>
    </source>
</reference>
<evidence type="ECO:0000313" key="3">
    <source>
        <dbReference type="Proteomes" id="UP000541583"/>
    </source>
</evidence>
<keyword evidence="3" id="KW-1185">Reference proteome</keyword>
<dbReference type="Proteomes" id="UP000541583">
    <property type="component" value="Unassembled WGS sequence"/>
</dbReference>
<dbReference type="EMBL" id="JACHCB010000008">
    <property type="protein sequence ID" value="MBB6110504.1"/>
    <property type="molecule type" value="Genomic_DNA"/>
</dbReference>
<gene>
    <name evidence="2" type="ORF">HDF22_001091</name>
    <name evidence="1" type="ORF">HDF23_003263</name>
</gene>
<comment type="caution">
    <text evidence="2">The sequence shown here is derived from an EMBL/GenBank/DDBJ whole genome shotgun (WGS) entry which is preliminary data.</text>
</comment>
<dbReference type="RefSeq" id="WP_076374035.1">
    <property type="nucleotide sequence ID" value="NZ_FTMG01000007.1"/>
</dbReference>
<accession>A0A1N7AJY5</accession>
<dbReference type="EMBL" id="JACHCA010000003">
    <property type="protein sequence ID" value="MBB6126985.1"/>
    <property type="molecule type" value="Genomic_DNA"/>
</dbReference>
<evidence type="ECO:0000313" key="1">
    <source>
        <dbReference type="EMBL" id="MBB6110504.1"/>
    </source>
</evidence>
<protein>
    <submittedName>
        <fullName evidence="2">Uncharacterized protein</fullName>
    </submittedName>
</protein>
<evidence type="ECO:0000313" key="2">
    <source>
        <dbReference type="EMBL" id="MBB6126985.1"/>
    </source>
</evidence>
<dbReference type="AlphaFoldDB" id="A0A1N7AJY5"/>
<proteinExistence type="predicted"/>
<dbReference type="STRING" id="354630.SAMN05421821_10723"/>
<sequence length="76" mass="9201">MTLQLMATLIGLLNDRLILQRLIWKQHGYASKNKYSECCWQLERLLDEVLELINDQEYRSVLNVPFEDWRFLKSEK</sequence>
<dbReference type="Proteomes" id="UP000548326">
    <property type="component" value="Unassembled WGS sequence"/>
</dbReference>
<organism evidence="2 4">
    <name type="scientific">Mucilaginibacter lappiensis</name>
    <dbReference type="NCBI Taxonomy" id="354630"/>
    <lineage>
        <taxon>Bacteria</taxon>
        <taxon>Pseudomonadati</taxon>
        <taxon>Bacteroidota</taxon>
        <taxon>Sphingobacteriia</taxon>
        <taxon>Sphingobacteriales</taxon>
        <taxon>Sphingobacteriaceae</taxon>
        <taxon>Mucilaginibacter</taxon>
    </lineage>
</organism>